<gene>
    <name evidence="6" type="ORF">BKA67DRAFT_534332</name>
</gene>
<dbReference type="GO" id="GO:0005975">
    <property type="term" value="P:carbohydrate metabolic process"/>
    <property type="evidence" value="ECO:0007669"/>
    <property type="project" value="InterPro"/>
</dbReference>
<evidence type="ECO:0000256" key="4">
    <source>
        <dbReference type="RuleBase" id="RU361187"/>
    </source>
</evidence>
<evidence type="ECO:0000256" key="2">
    <source>
        <dbReference type="ARBA" id="ARBA00022801"/>
    </source>
</evidence>
<dbReference type="InterPro" id="IPR008979">
    <property type="entry name" value="Galactose-bd-like_sf"/>
</dbReference>
<protein>
    <submittedName>
        <fullName evidence="6">Glycosyl hydrolase</fullName>
    </submittedName>
</protein>
<keyword evidence="2 4" id="KW-0378">Hydrolase</keyword>
<dbReference type="PANTHER" id="PTHR22925">
    <property type="entry name" value="GLYCOSYL HYDROLASE 43 FAMILY MEMBER"/>
    <property type="match status" value="1"/>
</dbReference>
<dbReference type="OrthoDB" id="9970295at2759"/>
<dbReference type="InterPro" id="IPR006710">
    <property type="entry name" value="Glyco_hydro_43"/>
</dbReference>
<keyword evidence="3 4" id="KW-0326">Glycosidase</keyword>
<dbReference type="SUPFAM" id="SSF49785">
    <property type="entry name" value="Galactose-binding domain-like"/>
    <property type="match status" value="1"/>
</dbReference>
<dbReference type="GeneID" id="70128741"/>
<feature type="signal peptide" evidence="5">
    <location>
        <begin position="1"/>
        <end position="18"/>
    </location>
</feature>
<evidence type="ECO:0000313" key="6">
    <source>
        <dbReference type="EMBL" id="KAH6655405.1"/>
    </source>
</evidence>
<reference evidence="6" key="1">
    <citation type="journal article" date="2021" name="Nat. Commun.">
        <title>Genetic determinants of endophytism in the Arabidopsis root mycobiome.</title>
        <authorList>
            <person name="Mesny F."/>
            <person name="Miyauchi S."/>
            <person name="Thiergart T."/>
            <person name="Pickel B."/>
            <person name="Atanasova L."/>
            <person name="Karlsson M."/>
            <person name="Huettel B."/>
            <person name="Barry K.W."/>
            <person name="Haridas S."/>
            <person name="Chen C."/>
            <person name="Bauer D."/>
            <person name="Andreopoulos W."/>
            <person name="Pangilinan J."/>
            <person name="LaButti K."/>
            <person name="Riley R."/>
            <person name="Lipzen A."/>
            <person name="Clum A."/>
            <person name="Drula E."/>
            <person name="Henrissat B."/>
            <person name="Kohler A."/>
            <person name="Grigoriev I.V."/>
            <person name="Martin F.M."/>
            <person name="Hacquard S."/>
        </authorList>
    </citation>
    <scope>NUCLEOTIDE SEQUENCE</scope>
    <source>
        <strain evidence="6">MPI-SDFR-AT-0073</strain>
    </source>
</reference>
<evidence type="ECO:0000256" key="1">
    <source>
        <dbReference type="ARBA" id="ARBA00009865"/>
    </source>
</evidence>
<proteinExistence type="inferred from homology"/>
<dbReference type="Gene3D" id="2.60.120.260">
    <property type="entry name" value="Galactose-binding domain-like"/>
    <property type="match status" value="1"/>
</dbReference>
<comment type="similarity">
    <text evidence="1 4">Belongs to the glycosyl hydrolase 43 family.</text>
</comment>
<organism evidence="6 7">
    <name type="scientific">Truncatella angustata</name>
    <dbReference type="NCBI Taxonomy" id="152316"/>
    <lineage>
        <taxon>Eukaryota</taxon>
        <taxon>Fungi</taxon>
        <taxon>Dikarya</taxon>
        <taxon>Ascomycota</taxon>
        <taxon>Pezizomycotina</taxon>
        <taxon>Sordariomycetes</taxon>
        <taxon>Xylariomycetidae</taxon>
        <taxon>Amphisphaeriales</taxon>
        <taxon>Sporocadaceae</taxon>
        <taxon>Truncatella</taxon>
    </lineage>
</organism>
<evidence type="ECO:0000256" key="5">
    <source>
        <dbReference type="SAM" id="SignalP"/>
    </source>
</evidence>
<keyword evidence="5" id="KW-0732">Signal</keyword>
<dbReference type="Pfam" id="PF04616">
    <property type="entry name" value="Glyco_hydro_43"/>
    <property type="match status" value="1"/>
</dbReference>
<dbReference type="Gene3D" id="2.115.10.20">
    <property type="entry name" value="Glycosyl hydrolase domain, family 43"/>
    <property type="match status" value="1"/>
</dbReference>
<accession>A0A9P8ZZT2</accession>
<evidence type="ECO:0000313" key="7">
    <source>
        <dbReference type="Proteomes" id="UP000758603"/>
    </source>
</evidence>
<dbReference type="CDD" id="cd18821">
    <property type="entry name" value="GH43_Pc3Gal43A-like"/>
    <property type="match status" value="1"/>
</dbReference>
<dbReference type="EMBL" id="JAGPXC010000003">
    <property type="protein sequence ID" value="KAH6655405.1"/>
    <property type="molecule type" value="Genomic_DNA"/>
</dbReference>
<keyword evidence="7" id="KW-1185">Reference proteome</keyword>
<dbReference type="SUPFAM" id="SSF75005">
    <property type="entry name" value="Arabinanase/levansucrase/invertase"/>
    <property type="match status" value="1"/>
</dbReference>
<dbReference type="PANTHER" id="PTHR22925:SF3">
    <property type="entry name" value="GLYCOSYL HYDROLASE FAMILY PROTEIN 43"/>
    <property type="match status" value="1"/>
</dbReference>
<feature type="chain" id="PRO_5040220245" evidence="5">
    <location>
        <begin position="19"/>
        <end position="449"/>
    </location>
</feature>
<evidence type="ECO:0000256" key="3">
    <source>
        <dbReference type="ARBA" id="ARBA00023295"/>
    </source>
</evidence>
<name>A0A9P8ZZT2_9PEZI</name>
<dbReference type="InterPro" id="IPR023296">
    <property type="entry name" value="Glyco_hydro_beta-prop_sf"/>
</dbReference>
<sequence>MKFLQTGFLLLTASVVRASLQIVPGATWTATNTGKHIQAHGAGVIQVGSTYYLIGEDKTNGSAFQNINCYSSTNLVEWTYVGALLSQTSSGDLGPSRVVERPKVIYNSSTKKYVLYMHIDSSDYSEAKVGVATGDSVCGTYSYKGSWRPLGFQSRDLGLFQDDDGKGYLLTEDRANGLRIDALTSDYLNVSSATYLWGDSIEAPAILKKNGYYFMFGSHLTGWSPNDNVYSYATSLSGPWSSWATFATTGSNTYTSQTNYILPFGSSGIYMGDRWVSSNLMRSTYVWLPLTISGTTVSMPNYVNWVPNVSAGTFGAGPSEAQPEAESATLAGGASKIACSGCSGSSAVGNIGGSSGGTVTFSGVSSSAGTKSTIRIKYENGNTGQRFGRVTVNGVGQTVAFLPSEDGNTPASSVVHAQLNSGASNTIVVAGLGDGTYGPDVDRVMVPSS</sequence>
<dbReference type="RefSeq" id="XP_045959670.1">
    <property type="nucleotide sequence ID" value="XM_046099849.1"/>
</dbReference>
<dbReference type="GO" id="GO:0004553">
    <property type="term" value="F:hydrolase activity, hydrolyzing O-glycosyl compounds"/>
    <property type="evidence" value="ECO:0007669"/>
    <property type="project" value="InterPro"/>
</dbReference>
<dbReference type="CDD" id="cd04081">
    <property type="entry name" value="CBM35_galactosidase-like"/>
    <property type="match status" value="1"/>
</dbReference>
<dbReference type="Proteomes" id="UP000758603">
    <property type="component" value="Unassembled WGS sequence"/>
</dbReference>
<dbReference type="AlphaFoldDB" id="A0A9P8ZZT2"/>
<comment type="caution">
    <text evidence="6">The sequence shown here is derived from an EMBL/GenBank/DDBJ whole genome shotgun (WGS) entry which is preliminary data.</text>
</comment>